<dbReference type="PANTHER" id="PTHR43781">
    <property type="entry name" value="SACCHAROPINE DEHYDROGENASE"/>
    <property type="match status" value="1"/>
</dbReference>
<gene>
    <name evidence="1" type="ORF">GCM10010178_13790</name>
</gene>
<sequence>MIGVLGAFGDVGWHAARVVEELGLGPVLRAGRRTGVDFRSRDSLDGFASGCRIVVNCAGPSHEIGDRVLRAAERAGADYVDASGEIWATERTAVVGAGLQPGLTGLLPRWVHRLPAAGRTLAQASPRLGDPQIFSLPGSTDKIGSLSGAGGPTSMSVYLAVLDHFTPTAAADFLRGRNEPLAAWRNGPRPRAATRRRADLPFLPGEVTLLPYLDDEACRTAQALGLDHGDWYSAISGDHVLKAFDRVHTLPESEAVEALCRASHLDLAGRDPFALVAVDTGDRTVVVKGRGNGELTGTVVAHAVKAVAESEVPQGCHFAAEVLKPGVVEHLHPYEDLVEGVL</sequence>
<keyword evidence="2" id="KW-1185">Reference proteome</keyword>
<reference evidence="2" key="1">
    <citation type="journal article" date="2019" name="Int. J. Syst. Evol. Microbiol.">
        <title>The Global Catalogue of Microorganisms (GCM) 10K type strain sequencing project: providing services to taxonomists for standard genome sequencing and annotation.</title>
        <authorList>
            <consortium name="The Broad Institute Genomics Platform"/>
            <consortium name="The Broad Institute Genome Sequencing Center for Infectious Disease"/>
            <person name="Wu L."/>
            <person name="Ma J."/>
        </authorList>
    </citation>
    <scope>NUCLEOTIDE SEQUENCE [LARGE SCALE GENOMIC DNA]</scope>
    <source>
        <strain evidence="2">JCM 3296</strain>
    </source>
</reference>
<evidence type="ECO:0000313" key="2">
    <source>
        <dbReference type="Proteomes" id="UP000649573"/>
    </source>
</evidence>
<proteinExistence type="predicted"/>
<dbReference type="PANTHER" id="PTHR43781:SF1">
    <property type="entry name" value="SACCHAROPINE DEHYDROGENASE"/>
    <property type="match status" value="1"/>
</dbReference>
<evidence type="ECO:0000313" key="1">
    <source>
        <dbReference type="EMBL" id="GGU22986.1"/>
    </source>
</evidence>
<comment type="caution">
    <text evidence="1">The sequence shown here is derived from an EMBL/GenBank/DDBJ whole genome shotgun (WGS) entry which is preliminary data.</text>
</comment>
<name>A0ABQ2UCU4_9PSEU</name>
<accession>A0ABQ2UCU4</accession>
<organism evidence="1 2">
    <name type="scientific">Lentzea flava</name>
    <dbReference type="NCBI Taxonomy" id="103732"/>
    <lineage>
        <taxon>Bacteria</taxon>
        <taxon>Bacillati</taxon>
        <taxon>Actinomycetota</taxon>
        <taxon>Actinomycetes</taxon>
        <taxon>Pseudonocardiales</taxon>
        <taxon>Pseudonocardiaceae</taxon>
        <taxon>Lentzea</taxon>
    </lineage>
</organism>
<dbReference type="Proteomes" id="UP000649573">
    <property type="component" value="Unassembled WGS sequence"/>
</dbReference>
<dbReference type="SUPFAM" id="SSF51735">
    <property type="entry name" value="NAD(P)-binding Rossmann-fold domains"/>
    <property type="match status" value="1"/>
</dbReference>
<dbReference type="Gene3D" id="3.40.50.720">
    <property type="entry name" value="NAD(P)-binding Rossmann-like Domain"/>
    <property type="match status" value="1"/>
</dbReference>
<dbReference type="InterPro" id="IPR036291">
    <property type="entry name" value="NAD(P)-bd_dom_sf"/>
</dbReference>
<dbReference type="RefSeq" id="WP_189252732.1">
    <property type="nucleotide sequence ID" value="NZ_BMRE01000003.1"/>
</dbReference>
<dbReference type="EMBL" id="BMRE01000003">
    <property type="protein sequence ID" value="GGU22986.1"/>
    <property type="molecule type" value="Genomic_DNA"/>
</dbReference>
<protein>
    <submittedName>
        <fullName evidence="1">Epimerase</fullName>
    </submittedName>
</protein>